<dbReference type="OrthoDB" id="5449373at2"/>
<dbReference type="SUPFAM" id="SSF53254">
    <property type="entry name" value="Phosphoglycerate mutase-like"/>
    <property type="match status" value="1"/>
</dbReference>
<evidence type="ECO:0000313" key="7">
    <source>
        <dbReference type="Proteomes" id="UP000070134"/>
    </source>
</evidence>
<evidence type="ECO:0000256" key="1">
    <source>
        <dbReference type="ARBA" id="ARBA00006717"/>
    </source>
</evidence>
<dbReference type="CDD" id="cd07067">
    <property type="entry name" value="HP_PGM_like"/>
    <property type="match status" value="1"/>
</dbReference>
<evidence type="ECO:0000313" key="6">
    <source>
        <dbReference type="EMBL" id="AMM32892.1"/>
    </source>
</evidence>
<organism evidence="6 7">
    <name type="scientific">Sinomonas atrocyanea</name>
    <dbReference type="NCBI Taxonomy" id="37927"/>
    <lineage>
        <taxon>Bacteria</taxon>
        <taxon>Bacillati</taxon>
        <taxon>Actinomycetota</taxon>
        <taxon>Actinomycetes</taxon>
        <taxon>Micrococcales</taxon>
        <taxon>Micrococcaceae</taxon>
        <taxon>Sinomonas</taxon>
    </lineage>
</organism>
<evidence type="ECO:0000256" key="2">
    <source>
        <dbReference type="ARBA" id="ARBA00012028"/>
    </source>
</evidence>
<protein>
    <recommendedName>
        <fullName evidence="2">phosphoglycerate mutase (2,3-diphosphoglycerate-dependent)</fullName>
        <ecNumber evidence="2">5.4.2.11</ecNumber>
    </recommendedName>
</protein>
<dbReference type="Pfam" id="PF00300">
    <property type="entry name" value="His_Phos_1"/>
    <property type="match status" value="1"/>
</dbReference>
<keyword evidence="7" id="KW-1185">Reference proteome</keyword>
<dbReference type="PANTHER" id="PTHR11931">
    <property type="entry name" value="PHOSPHOGLYCERATE MUTASE"/>
    <property type="match status" value="1"/>
</dbReference>
<reference evidence="6 7" key="1">
    <citation type="submission" date="2016-02" db="EMBL/GenBank/DDBJ databases">
        <title>Complete genome of Sinomonas atrocyanea KCTC 3377.</title>
        <authorList>
            <person name="Kim K.M."/>
        </authorList>
    </citation>
    <scope>NUCLEOTIDE SEQUENCE [LARGE SCALE GENOMIC DNA]</scope>
    <source>
        <strain evidence="6 7">KCTC 3377</strain>
    </source>
</reference>
<dbReference type="Gene3D" id="3.40.50.1240">
    <property type="entry name" value="Phosphoglycerate mutase-like"/>
    <property type="match status" value="1"/>
</dbReference>
<dbReference type="RefSeq" id="WP_066498022.1">
    <property type="nucleotide sequence ID" value="NZ_CP014518.1"/>
</dbReference>
<comment type="similarity">
    <text evidence="1">Belongs to the phosphoglycerate mutase family. BPG-dependent PGAM subfamily.</text>
</comment>
<dbReference type="InterPro" id="IPR005952">
    <property type="entry name" value="Phosphogly_mut1"/>
</dbReference>
<evidence type="ECO:0000256" key="3">
    <source>
        <dbReference type="ARBA" id="ARBA00023152"/>
    </source>
</evidence>
<dbReference type="STRING" id="37927.SA2016_2223"/>
<dbReference type="AlphaFoldDB" id="A0A127A5I8"/>
<dbReference type="KEGG" id="satk:SA2016_2223"/>
<dbReference type="GO" id="GO:0004619">
    <property type="term" value="F:phosphoglycerate mutase activity"/>
    <property type="evidence" value="ECO:0007669"/>
    <property type="project" value="UniProtKB-EC"/>
</dbReference>
<proteinExistence type="inferred from homology"/>
<feature type="binding site" evidence="5">
    <location>
        <begin position="37"/>
        <end position="44"/>
    </location>
    <ligand>
        <name>substrate</name>
    </ligand>
</feature>
<keyword evidence="4" id="KW-0413">Isomerase</keyword>
<dbReference type="PATRIC" id="fig|37927.3.peg.2284"/>
<keyword evidence="3" id="KW-0324">Glycolysis</keyword>
<feature type="binding site" evidence="5">
    <location>
        <position position="103"/>
    </location>
    <ligand>
        <name>substrate</name>
    </ligand>
</feature>
<dbReference type="GO" id="GO:0006096">
    <property type="term" value="P:glycolytic process"/>
    <property type="evidence" value="ECO:0007669"/>
    <property type="project" value="UniProtKB-KW"/>
</dbReference>
<dbReference type="Proteomes" id="UP000070134">
    <property type="component" value="Chromosome"/>
</dbReference>
<dbReference type="EMBL" id="CP014518">
    <property type="protein sequence ID" value="AMM32892.1"/>
    <property type="molecule type" value="Genomic_DNA"/>
</dbReference>
<dbReference type="InterPro" id="IPR029033">
    <property type="entry name" value="His_PPase_superfam"/>
</dbReference>
<gene>
    <name evidence="6" type="ORF">SA2016_2223</name>
</gene>
<name>A0A127A5I8_9MICC</name>
<accession>A0A127A5I8</accession>
<evidence type="ECO:0000256" key="5">
    <source>
        <dbReference type="PIRSR" id="PIRSR613078-2"/>
    </source>
</evidence>
<dbReference type="InterPro" id="IPR013078">
    <property type="entry name" value="His_Pase_superF_clade-1"/>
</dbReference>
<dbReference type="SMART" id="SM00855">
    <property type="entry name" value="PGAM"/>
    <property type="match status" value="1"/>
</dbReference>
<sequence length="273" mass="29652">MEDTTATSGPADGDSVNRDGLTHAVQERGAVELLLIRHGESEGNVAATEAREAGAEVIDVPARDADVDLSATGRDQAKALGAALGRIAEGLRPDAVVSSPYARARQTAEIAVETAGWPLQVRTDERLRDRELGILDRLTRLGVESRYPEESERRDWLGKLYYRPPGGESWADVALRLRSVLAELNDLGVGHRVMLVCHDAVIMLFRYVLEGLSERELLDLAARETILNASVTRFVRPSGSGPWTLESFNVADHLAEQGVAVTEHGGDTSARPR</sequence>
<dbReference type="PROSITE" id="PS00175">
    <property type="entry name" value="PG_MUTASE"/>
    <property type="match status" value="1"/>
</dbReference>
<evidence type="ECO:0000256" key="4">
    <source>
        <dbReference type="ARBA" id="ARBA00023235"/>
    </source>
</evidence>
<dbReference type="InterPro" id="IPR001345">
    <property type="entry name" value="PG/BPGM_mutase_AS"/>
</dbReference>
<dbReference type="EC" id="5.4.2.11" evidence="2"/>